<organism evidence="2 3">
    <name type="scientific">Pleurodeles waltl</name>
    <name type="common">Iberian ribbed newt</name>
    <dbReference type="NCBI Taxonomy" id="8319"/>
    <lineage>
        <taxon>Eukaryota</taxon>
        <taxon>Metazoa</taxon>
        <taxon>Chordata</taxon>
        <taxon>Craniata</taxon>
        <taxon>Vertebrata</taxon>
        <taxon>Euteleostomi</taxon>
        <taxon>Amphibia</taxon>
        <taxon>Batrachia</taxon>
        <taxon>Caudata</taxon>
        <taxon>Salamandroidea</taxon>
        <taxon>Salamandridae</taxon>
        <taxon>Pleurodelinae</taxon>
        <taxon>Pleurodeles</taxon>
    </lineage>
</organism>
<dbReference type="Proteomes" id="UP001066276">
    <property type="component" value="Chromosome 5"/>
</dbReference>
<sequence length="105" mass="11215">MRRAALLPLEEERLAPKRDRGHGVTWAAAWAARRAFLRRLPGLGAGGAEGLEGSVWAPRAAGSQWGARPWDLRAPWVRGAPPHTGSDRGLEAGTPHPSAPLWDGG</sequence>
<reference evidence="2" key="1">
    <citation type="journal article" date="2022" name="bioRxiv">
        <title>Sequencing and chromosome-scale assembly of the giantPleurodeles waltlgenome.</title>
        <authorList>
            <person name="Brown T."/>
            <person name="Elewa A."/>
            <person name="Iarovenko S."/>
            <person name="Subramanian E."/>
            <person name="Araus A.J."/>
            <person name="Petzold A."/>
            <person name="Susuki M."/>
            <person name="Suzuki K.-i.T."/>
            <person name="Hayashi T."/>
            <person name="Toyoda A."/>
            <person name="Oliveira C."/>
            <person name="Osipova E."/>
            <person name="Leigh N.D."/>
            <person name="Simon A."/>
            <person name="Yun M.H."/>
        </authorList>
    </citation>
    <scope>NUCLEOTIDE SEQUENCE</scope>
    <source>
        <strain evidence="2">20211129_DDA</strain>
        <tissue evidence="2">Liver</tissue>
    </source>
</reference>
<comment type="caution">
    <text evidence="2">The sequence shown here is derived from an EMBL/GenBank/DDBJ whole genome shotgun (WGS) entry which is preliminary data.</text>
</comment>
<keyword evidence="3" id="KW-1185">Reference proteome</keyword>
<feature type="region of interest" description="Disordered" evidence="1">
    <location>
        <begin position="72"/>
        <end position="105"/>
    </location>
</feature>
<gene>
    <name evidence="2" type="ORF">NDU88_004815</name>
</gene>
<dbReference type="AlphaFoldDB" id="A0AAV7RHA5"/>
<protein>
    <submittedName>
        <fullName evidence="2">Uncharacterized protein</fullName>
    </submittedName>
</protein>
<evidence type="ECO:0000313" key="2">
    <source>
        <dbReference type="EMBL" id="KAJ1152037.1"/>
    </source>
</evidence>
<accession>A0AAV7RHA5</accession>
<evidence type="ECO:0000256" key="1">
    <source>
        <dbReference type="SAM" id="MobiDB-lite"/>
    </source>
</evidence>
<evidence type="ECO:0000313" key="3">
    <source>
        <dbReference type="Proteomes" id="UP001066276"/>
    </source>
</evidence>
<proteinExistence type="predicted"/>
<dbReference type="EMBL" id="JANPWB010000009">
    <property type="protein sequence ID" value="KAJ1152037.1"/>
    <property type="molecule type" value="Genomic_DNA"/>
</dbReference>
<name>A0AAV7RHA5_PLEWA</name>